<sequence>MSPEHETRTGKDKLVYMANQIGRFFETMPPAEAAEGVAKHINDFWEPRMRRQFFEIVDAGGAGLSPLVAEAADKVRRPAQQTA</sequence>
<dbReference type="Pfam" id="PF11390">
    <property type="entry name" value="FdsD"/>
    <property type="match status" value="1"/>
</dbReference>
<dbReference type="InterPro" id="IPR021074">
    <property type="entry name" value="Formate_DH_dsu"/>
</dbReference>
<reference evidence="1 2" key="1">
    <citation type="submission" date="2019-12" db="EMBL/GenBank/DDBJ databases">
        <title>Nitratireductor arenosus sp. nov., Isolated from sea sand, Jeju island, South Korea.</title>
        <authorList>
            <person name="Kim W."/>
        </authorList>
    </citation>
    <scope>NUCLEOTIDE SEQUENCE [LARGE SCALE GENOMIC DNA]</scope>
    <source>
        <strain evidence="1 2">CAU 1489</strain>
    </source>
</reference>
<comment type="caution">
    <text evidence="1">The sequence shown here is derived from an EMBL/GenBank/DDBJ whole genome shotgun (WGS) entry which is preliminary data.</text>
</comment>
<organism evidence="1 2">
    <name type="scientific">Nitratireductor arenosus</name>
    <dbReference type="NCBI Taxonomy" id="2682096"/>
    <lineage>
        <taxon>Bacteria</taxon>
        <taxon>Pseudomonadati</taxon>
        <taxon>Pseudomonadota</taxon>
        <taxon>Alphaproteobacteria</taxon>
        <taxon>Hyphomicrobiales</taxon>
        <taxon>Phyllobacteriaceae</taxon>
        <taxon>Nitratireductor</taxon>
    </lineage>
</organism>
<dbReference type="RefSeq" id="WP_156713364.1">
    <property type="nucleotide sequence ID" value="NZ_WPHG01000003.1"/>
</dbReference>
<name>A0A844QIJ4_9HYPH</name>
<evidence type="ECO:0000313" key="2">
    <source>
        <dbReference type="Proteomes" id="UP000463224"/>
    </source>
</evidence>
<evidence type="ECO:0000313" key="1">
    <source>
        <dbReference type="EMBL" id="MVA98424.1"/>
    </source>
</evidence>
<dbReference type="Proteomes" id="UP000463224">
    <property type="component" value="Unassembled WGS sequence"/>
</dbReference>
<dbReference type="EMBL" id="WPHG01000003">
    <property type="protein sequence ID" value="MVA98424.1"/>
    <property type="molecule type" value="Genomic_DNA"/>
</dbReference>
<accession>A0A844QIJ4</accession>
<dbReference type="AlphaFoldDB" id="A0A844QIJ4"/>
<protein>
    <submittedName>
        <fullName evidence="1">Formate dehydrogenase</fullName>
    </submittedName>
</protein>
<proteinExistence type="predicted"/>
<keyword evidence="2" id="KW-1185">Reference proteome</keyword>
<gene>
    <name evidence="1" type="ORF">GN330_14335</name>
</gene>